<keyword evidence="9 11" id="KW-0482">Metalloprotease</keyword>
<reference evidence="13 14" key="1">
    <citation type="submission" date="2018-05" db="EMBL/GenBank/DDBJ databases">
        <title>Acuticoccus sediminis sp. nov., isolated from deep-sea sediment of Indian Ocean.</title>
        <authorList>
            <person name="Liu X."/>
            <person name="Lai Q."/>
            <person name="Du Y."/>
            <person name="Sun F."/>
            <person name="Zhang X."/>
            <person name="Wang S."/>
            <person name="Shao Z."/>
        </authorList>
    </citation>
    <scope>NUCLEOTIDE SEQUENCE [LARGE SCALE GENOMIC DNA]</scope>
    <source>
        <strain evidence="13 14">PTG4-2</strain>
    </source>
</reference>
<feature type="domain" description="PDZ" evidence="12">
    <location>
        <begin position="139"/>
        <end position="204"/>
    </location>
</feature>
<dbReference type="PANTHER" id="PTHR42837:SF2">
    <property type="entry name" value="MEMBRANE METALLOPROTEASE ARASP2, CHLOROPLASTIC-RELATED"/>
    <property type="match status" value="1"/>
</dbReference>
<dbReference type="InterPro" id="IPR004387">
    <property type="entry name" value="Pept_M50_Zn"/>
</dbReference>
<keyword evidence="7 11" id="KW-0862">Zinc</keyword>
<comment type="subcellular location">
    <subcellularLocation>
        <location evidence="2">Membrane</location>
        <topology evidence="2">Multi-pass membrane protein</topology>
    </subcellularLocation>
</comment>
<evidence type="ECO:0000256" key="6">
    <source>
        <dbReference type="ARBA" id="ARBA00022801"/>
    </source>
</evidence>
<dbReference type="SMART" id="SM00228">
    <property type="entry name" value="PDZ"/>
    <property type="match status" value="1"/>
</dbReference>
<keyword evidence="14" id="KW-1185">Reference proteome</keyword>
<evidence type="ECO:0000313" key="14">
    <source>
        <dbReference type="Proteomes" id="UP000249590"/>
    </source>
</evidence>
<evidence type="ECO:0000256" key="5">
    <source>
        <dbReference type="ARBA" id="ARBA00022692"/>
    </source>
</evidence>
<dbReference type="PANTHER" id="PTHR42837">
    <property type="entry name" value="REGULATOR OF SIGMA-E PROTEASE RSEP"/>
    <property type="match status" value="1"/>
</dbReference>
<sequence>MAAYIPPFLFVLGIIIFIHELGHFLVARWCNVAIDAFSLGFGPELIGWNDSRGTRWRVALIPLGGYVKFAGDDNAASMPDHDALESMSEEEKRTSFYLKPVWQRAAIVAAGPAANFLLAIFIFASAFLIVGRPTVDAAVTGVRPDSPAAAAGFQPGDVIVAIDGSKVNAFIDVLRTVSSAAGQDLTFTVDRGGQEVTLHATPEQRDLKDDFGTPYSAGFLGIENRTSPEDVHRQTFGPIGALVAGAQETAYITKRTVEVIAGVITLEQSPKQFGGPLRVAKISGDMASIGFTALFGLAAMLSISIGLINLLPIPMLDGGHLLFYGIEALRGRPLSLRAQDVGFRIGLGLVLLLMFFATFNDLLFLTS</sequence>
<dbReference type="EMBL" id="QHHQ01000004">
    <property type="protein sequence ID" value="RAI00291.1"/>
    <property type="molecule type" value="Genomic_DNA"/>
</dbReference>
<keyword evidence="10 11" id="KW-0472">Membrane</keyword>
<dbReference type="AlphaFoldDB" id="A0A8B2NNV8"/>
<feature type="transmembrane region" description="Helical" evidence="11">
    <location>
        <begin position="105"/>
        <end position="130"/>
    </location>
</feature>
<dbReference type="Pfam" id="PF02163">
    <property type="entry name" value="Peptidase_M50"/>
    <property type="match status" value="1"/>
</dbReference>
<feature type="transmembrane region" description="Helical" evidence="11">
    <location>
        <begin position="7"/>
        <end position="26"/>
    </location>
</feature>
<evidence type="ECO:0000256" key="8">
    <source>
        <dbReference type="ARBA" id="ARBA00022989"/>
    </source>
</evidence>
<proteinExistence type="inferred from homology"/>
<dbReference type="Pfam" id="PF17820">
    <property type="entry name" value="PDZ_6"/>
    <property type="match status" value="1"/>
</dbReference>
<evidence type="ECO:0000256" key="4">
    <source>
        <dbReference type="ARBA" id="ARBA00022670"/>
    </source>
</evidence>
<evidence type="ECO:0000256" key="3">
    <source>
        <dbReference type="ARBA" id="ARBA00007931"/>
    </source>
</evidence>
<evidence type="ECO:0000256" key="9">
    <source>
        <dbReference type="ARBA" id="ARBA00023049"/>
    </source>
</evidence>
<feature type="transmembrane region" description="Helical" evidence="11">
    <location>
        <begin position="287"/>
        <end position="311"/>
    </location>
</feature>
<dbReference type="SUPFAM" id="SSF50156">
    <property type="entry name" value="PDZ domain-like"/>
    <property type="match status" value="1"/>
</dbReference>
<dbReference type="GO" id="GO:0006508">
    <property type="term" value="P:proteolysis"/>
    <property type="evidence" value="ECO:0007669"/>
    <property type="project" value="UniProtKB-KW"/>
</dbReference>
<dbReference type="PROSITE" id="PS50106">
    <property type="entry name" value="PDZ"/>
    <property type="match status" value="1"/>
</dbReference>
<name>A0A8B2NNV8_9HYPH</name>
<evidence type="ECO:0000256" key="7">
    <source>
        <dbReference type="ARBA" id="ARBA00022833"/>
    </source>
</evidence>
<evidence type="ECO:0000256" key="10">
    <source>
        <dbReference type="ARBA" id="ARBA00023136"/>
    </source>
</evidence>
<dbReference type="CDD" id="cd06163">
    <property type="entry name" value="S2P-M50_PDZ_RseP-like"/>
    <property type="match status" value="1"/>
</dbReference>
<dbReference type="OrthoDB" id="9782003at2"/>
<comment type="caution">
    <text evidence="13">The sequence shown here is derived from an EMBL/GenBank/DDBJ whole genome shotgun (WGS) entry which is preliminary data.</text>
</comment>
<dbReference type="GO" id="GO:0046872">
    <property type="term" value="F:metal ion binding"/>
    <property type="evidence" value="ECO:0007669"/>
    <property type="project" value="UniProtKB-KW"/>
</dbReference>
<dbReference type="Gene3D" id="2.30.42.10">
    <property type="match status" value="1"/>
</dbReference>
<accession>A0A8B2NNV8</accession>
<organism evidence="13 14">
    <name type="scientific">Acuticoccus sediminis</name>
    <dbReference type="NCBI Taxonomy" id="2184697"/>
    <lineage>
        <taxon>Bacteria</taxon>
        <taxon>Pseudomonadati</taxon>
        <taxon>Pseudomonadota</taxon>
        <taxon>Alphaproteobacteria</taxon>
        <taxon>Hyphomicrobiales</taxon>
        <taxon>Amorphaceae</taxon>
        <taxon>Acuticoccus</taxon>
    </lineage>
</organism>
<gene>
    <name evidence="13" type="primary">rseP</name>
    <name evidence="13" type="ORF">DLJ53_18830</name>
</gene>
<keyword evidence="5 11" id="KW-0812">Transmembrane</keyword>
<protein>
    <recommendedName>
        <fullName evidence="11">Zinc metalloprotease</fullName>
        <ecNumber evidence="11">3.4.24.-</ecNumber>
    </recommendedName>
</protein>
<dbReference type="InterPro" id="IPR041489">
    <property type="entry name" value="PDZ_6"/>
</dbReference>
<dbReference type="InterPro" id="IPR001478">
    <property type="entry name" value="PDZ"/>
</dbReference>
<evidence type="ECO:0000313" key="13">
    <source>
        <dbReference type="EMBL" id="RAI00291.1"/>
    </source>
</evidence>
<keyword evidence="6 11" id="KW-0378">Hydrolase</keyword>
<evidence type="ECO:0000256" key="2">
    <source>
        <dbReference type="ARBA" id="ARBA00004141"/>
    </source>
</evidence>
<comment type="similarity">
    <text evidence="3 11">Belongs to the peptidase M50B family.</text>
</comment>
<keyword evidence="8 11" id="KW-1133">Transmembrane helix</keyword>
<evidence type="ECO:0000256" key="1">
    <source>
        <dbReference type="ARBA" id="ARBA00001947"/>
    </source>
</evidence>
<dbReference type="GO" id="GO:0004222">
    <property type="term" value="F:metalloendopeptidase activity"/>
    <property type="evidence" value="ECO:0007669"/>
    <property type="project" value="InterPro"/>
</dbReference>
<dbReference type="EC" id="3.4.24.-" evidence="11"/>
<comment type="cofactor">
    <cofactor evidence="1 11">
        <name>Zn(2+)</name>
        <dbReference type="ChEBI" id="CHEBI:29105"/>
    </cofactor>
</comment>
<evidence type="ECO:0000259" key="12">
    <source>
        <dbReference type="PROSITE" id="PS50106"/>
    </source>
</evidence>
<keyword evidence="4 13" id="KW-0645">Protease</keyword>
<dbReference type="Proteomes" id="UP000249590">
    <property type="component" value="Unassembled WGS sequence"/>
</dbReference>
<dbReference type="GO" id="GO:0016020">
    <property type="term" value="C:membrane"/>
    <property type="evidence" value="ECO:0007669"/>
    <property type="project" value="UniProtKB-SubCell"/>
</dbReference>
<dbReference type="NCBIfam" id="TIGR00054">
    <property type="entry name" value="RIP metalloprotease RseP"/>
    <property type="match status" value="1"/>
</dbReference>
<keyword evidence="11" id="KW-0479">Metal-binding</keyword>
<feature type="transmembrane region" description="Helical" evidence="11">
    <location>
        <begin position="341"/>
        <end position="365"/>
    </location>
</feature>
<dbReference type="InterPro" id="IPR008915">
    <property type="entry name" value="Peptidase_M50"/>
</dbReference>
<dbReference type="CDD" id="cd23081">
    <property type="entry name" value="cpPDZ_EcRseP-like"/>
    <property type="match status" value="1"/>
</dbReference>
<dbReference type="InterPro" id="IPR036034">
    <property type="entry name" value="PDZ_sf"/>
</dbReference>
<evidence type="ECO:0000256" key="11">
    <source>
        <dbReference type="RuleBase" id="RU362031"/>
    </source>
</evidence>